<comment type="similarity">
    <text evidence="1 3">Belongs to the class-III pyridoxal-phosphate-dependent aminotransferase family.</text>
</comment>
<dbReference type="Gene3D" id="3.40.640.10">
    <property type="entry name" value="Type I PLP-dependent aspartate aminotransferase-like (Major domain)"/>
    <property type="match status" value="1"/>
</dbReference>
<dbReference type="CDD" id="cd00610">
    <property type="entry name" value="OAT_like"/>
    <property type="match status" value="1"/>
</dbReference>
<evidence type="ECO:0000313" key="6">
    <source>
        <dbReference type="Proteomes" id="UP001320420"/>
    </source>
</evidence>
<dbReference type="SUPFAM" id="SSF53383">
    <property type="entry name" value="PLP-dependent transferases"/>
    <property type="match status" value="1"/>
</dbReference>
<feature type="region of interest" description="Disordered" evidence="4">
    <location>
        <begin position="407"/>
        <end position="429"/>
    </location>
</feature>
<evidence type="ECO:0000313" key="5">
    <source>
        <dbReference type="EMBL" id="KAK7751137.1"/>
    </source>
</evidence>
<evidence type="ECO:0000256" key="2">
    <source>
        <dbReference type="ARBA" id="ARBA00022898"/>
    </source>
</evidence>
<proteinExistence type="inferred from homology"/>
<sequence length="494" mass="52759">MTPEPIDTSSETAEISPLLYKNLDNDALQKEASQYLAHYGTEFLPDVICGAKGLYVYTASGRKVLDWTSEIVQTINEHAAGLDHLFSGMISPPVISLAERLCSLLPDGLDKAFFLSTGGESNEAAIKMAKVFTGKFEIVGLGASWHIVPLTKRIIADALPKPSERNTTTGPIMPGMHMLPAPNAYRSIFRKPDPDDNGSYQYDWEAELDYGWALIDQASCGSLAACIVECVQSSAGMHVLPPGYLAALKRHCERRGMLLIVDEAQTGIGRSGAISAAATATQAYKMGGGDGEGGRVIPDILTFSKTLGNGLPLSAVVTRAEIDDACAATGSFTFYTTHANDPLPAAVGNKVLEVVVRDGLVANARALGEGVLLAGLRARLQRRYACVGDVRGRGLMAGVEIVKAAVGHGSDDDGNGTGKRRRWRQPPDPDVELARRIADRAYALGVWANLSSHSSFSGTLRIAPPITSTREDIERGLEILEEAFASTSGSRPLY</sequence>
<dbReference type="PANTHER" id="PTHR45688">
    <property type="match status" value="1"/>
</dbReference>
<dbReference type="GO" id="GO:0030170">
    <property type="term" value="F:pyridoxal phosphate binding"/>
    <property type="evidence" value="ECO:0007669"/>
    <property type="project" value="InterPro"/>
</dbReference>
<dbReference type="AlphaFoldDB" id="A0AAN9UQM9"/>
<dbReference type="InterPro" id="IPR015421">
    <property type="entry name" value="PyrdxlP-dep_Trfase_major"/>
</dbReference>
<reference evidence="5 6" key="1">
    <citation type="submission" date="2024-02" db="EMBL/GenBank/DDBJ databases">
        <title>De novo assembly and annotation of 12 fungi associated with fruit tree decline syndrome in Ontario, Canada.</title>
        <authorList>
            <person name="Sulman M."/>
            <person name="Ellouze W."/>
            <person name="Ilyukhin E."/>
        </authorList>
    </citation>
    <scope>NUCLEOTIDE SEQUENCE [LARGE SCALE GENOMIC DNA]</scope>
    <source>
        <strain evidence="5 6">M11/M66-122</strain>
    </source>
</reference>
<dbReference type="EMBL" id="JAKJXP020000054">
    <property type="protein sequence ID" value="KAK7751137.1"/>
    <property type="molecule type" value="Genomic_DNA"/>
</dbReference>
<dbReference type="InterPro" id="IPR015422">
    <property type="entry name" value="PyrdxlP-dep_Trfase_small"/>
</dbReference>
<name>A0AAN9UQM9_9PEZI</name>
<dbReference type="GO" id="GO:0008483">
    <property type="term" value="F:transaminase activity"/>
    <property type="evidence" value="ECO:0007669"/>
    <property type="project" value="InterPro"/>
</dbReference>
<dbReference type="GO" id="GO:0005739">
    <property type="term" value="C:mitochondrion"/>
    <property type="evidence" value="ECO:0007669"/>
    <property type="project" value="TreeGrafter"/>
</dbReference>
<evidence type="ECO:0000256" key="1">
    <source>
        <dbReference type="ARBA" id="ARBA00008954"/>
    </source>
</evidence>
<evidence type="ECO:0000256" key="4">
    <source>
        <dbReference type="SAM" id="MobiDB-lite"/>
    </source>
</evidence>
<dbReference type="Pfam" id="PF00202">
    <property type="entry name" value="Aminotran_3"/>
    <property type="match status" value="1"/>
</dbReference>
<accession>A0AAN9UQM9</accession>
<dbReference type="Proteomes" id="UP001320420">
    <property type="component" value="Unassembled WGS sequence"/>
</dbReference>
<gene>
    <name evidence="5" type="ORF">SLS62_006967</name>
</gene>
<organism evidence="5 6">
    <name type="scientific">Diatrype stigma</name>
    <dbReference type="NCBI Taxonomy" id="117547"/>
    <lineage>
        <taxon>Eukaryota</taxon>
        <taxon>Fungi</taxon>
        <taxon>Dikarya</taxon>
        <taxon>Ascomycota</taxon>
        <taxon>Pezizomycotina</taxon>
        <taxon>Sordariomycetes</taxon>
        <taxon>Xylariomycetidae</taxon>
        <taxon>Xylariales</taxon>
        <taxon>Diatrypaceae</taxon>
        <taxon>Diatrype</taxon>
    </lineage>
</organism>
<dbReference type="InterPro" id="IPR015424">
    <property type="entry name" value="PyrdxlP-dep_Trfase"/>
</dbReference>
<evidence type="ECO:0000256" key="3">
    <source>
        <dbReference type="RuleBase" id="RU003560"/>
    </source>
</evidence>
<dbReference type="Gene3D" id="3.90.1150.10">
    <property type="entry name" value="Aspartate Aminotransferase, domain 1"/>
    <property type="match status" value="1"/>
</dbReference>
<dbReference type="PANTHER" id="PTHR45688:SF13">
    <property type="entry name" value="ALANINE--GLYOXYLATE AMINOTRANSFERASE 2-LIKE"/>
    <property type="match status" value="1"/>
</dbReference>
<keyword evidence="6" id="KW-1185">Reference proteome</keyword>
<dbReference type="InterPro" id="IPR005814">
    <property type="entry name" value="Aminotrans_3"/>
</dbReference>
<comment type="caution">
    <text evidence="5">The sequence shown here is derived from an EMBL/GenBank/DDBJ whole genome shotgun (WGS) entry which is preliminary data.</text>
</comment>
<evidence type="ECO:0008006" key="7">
    <source>
        <dbReference type="Google" id="ProtNLM"/>
    </source>
</evidence>
<keyword evidence="2 3" id="KW-0663">Pyridoxal phosphate</keyword>
<protein>
    <recommendedName>
        <fullName evidence="7">2,2-dialkylglycine decarboxylase</fullName>
    </recommendedName>
</protein>